<protein>
    <submittedName>
        <fullName evidence="1">Uncharacterized protein</fullName>
    </submittedName>
</protein>
<dbReference type="Proteomes" id="UP000283087">
    <property type="component" value="Unassembled WGS sequence"/>
</dbReference>
<dbReference type="AlphaFoldDB" id="A0A430KV29"/>
<dbReference type="RefSeq" id="WP_126157307.1">
    <property type="nucleotide sequence ID" value="NZ_RQXW01000002.1"/>
</dbReference>
<evidence type="ECO:0000313" key="1">
    <source>
        <dbReference type="EMBL" id="RTE67340.1"/>
    </source>
</evidence>
<accession>A0A430KV29</accession>
<comment type="caution">
    <text evidence="1">The sequence shown here is derived from an EMBL/GenBank/DDBJ whole genome shotgun (WGS) entry which is preliminary data.</text>
</comment>
<dbReference type="OrthoDB" id="9815222at2"/>
<organism evidence="1 2">
    <name type="scientific">Amphritea opalescens</name>
    <dbReference type="NCBI Taxonomy" id="2490544"/>
    <lineage>
        <taxon>Bacteria</taxon>
        <taxon>Pseudomonadati</taxon>
        <taxon>Pseudomonadota</taxon>
        <taxon>Gammaproteobacteria</taxon>
        <taxon>Oceanospirillales</taxon>
        <taxon>Oceanospirillaceae</taxon>
        <taxon>Amphritea</taxon>
    </lineage>
</organism>
<sequence length="72" mass="8319">MLPATLTQEVKKQVQHYLEATYPLRDVEAALARFMGDMDNGLIKDLWLQLRRPFRAAVDKGEQFLDLTIQSI</sequence>
<reference evidence="1 2" key="1">
    <citation type="submission" date="2018-11" db="EMBL/GenBank/DDBJ databases">
        <title>The draft genome sequence of Amphritea opalescens ANRC-JH13T.</title>
        <authorList>
            <person name="Fang Z."/>
            <person name="Zhang Y."/>
            <person name="Han X."/>
        </authorList>
    </citation>
    <scope>NUCLEOTIDE SEQUENCE [LARGE SCALE GENOMIC DNA]</scope>
    <source>
        <strain evidence="1 2">ANRC-JH13</strain>
    </source>
</reference>
<name>A0A430KV29_9GAMM</name>
<dbReference type="EMBL" id="RQXW01000002">
    <property type="protein sequence ID" value="RTE67340.1"/>
    <property type="molecule type" value="Genomic_DNA"/>
</dbReference>
<gene>
    <name evidence="1" type="ORF">EH243_03830</name>
</gene>
<evidence type="ECO:0000313" key="2">
    <source>
        <dbReference type="Proteomes" id="UP000283087"/>
    </source>
</evidence>
<proteinExistence type="predicted"/>
<keyword evidence="2" id="KW-1185">Reference proteome</keyword>